<keyword evidence="3" id="KW-1185">Reference proteome</keyword>
<proteinExistence type="predicted"/>
<evidence type="ECO:0000313" key="2">
    <source>
        <dbReference type="EMBL" id="KZP29927.1"/>
    </source>
</evidence>
<gene>
    <name evidence="2" type="ORF">FIBSPDRAFT_946434</name>
</gene>
<name>A0A166SWX4_9AGAM</name>
<sequence>MEQTSETEPLIPGRQTTKAWYLSHIKCITIASAILFVVIISCTAVNTTCQSRNIVQWERDLEGRKANEKIREDEWDRQMAQKRAQEHLWEKKWNDSVRDIREKELWREEVWEREMHISREQWKVHLGEQQAHEQEREQAWDRQMEQKREEERIRKRQWDVSQEQRERLGLYWDEPAPGKCTSHGVRDYHARLFNATPYRYNWLQPCEDMPILIHGSHQKTSRCERMGNEIWGHWSVEGEAVCTPFFEDWRDNGCIAPGSQLRLASARLDYLPSGENGLELCGSTPHKFWDRYFPHPTTCAETNGDVWGYWEVEDGVC</sequence>
<dbReference type="OrthoDB" id="3153758at2759"/>
<protein>
    <submittedName>
        <fullName evidence="2">Uncharacterized protein</fullName>
    </submittedName>
</protein>
<keyword evidence="1" id="KW-1133">Transmembrane helix</keyword>
<accession>A0A166SWX4</accession>
<dbReference type="STRING" id="436010.A0A166SWX4"/>
<reference evidence="2 3" key="1">
    <citation type="journal article" date="2016" name="Mol. Biol. Evol.">
        <title>Comparative Genomics of Early-Diverging Mushroom-Forming Fungi Provides Insights into the Origins of Lignocellulose Decay Capabilities.</title>
        <authorList>
            <person name="Nagy L.G."/>
            <person name="Riley R."/>
            <person name="Tritt A."/>
            <person name="Adam C."/>
            <person name="Daum C."/>
            <person name="Floudas D."/>
            <person name="Sun H."/>
            <person name="Yadav J.S."/>
            <person name="Pangilinan J."/>
            <person name="Larsson K.H."/>
            <person name="Matsuura K."/>
            <person name="Barry K."/>
            <person name="Labutti K."/>
            <person name="Kuo R."/>
            <person name="Ohm R.A."/>
            <person name="Bhattacharya S.S."/>
            <person name="Shirouzu T."/>
            <person name="Yoshinaga Y."/>
            <person name="Martin F.M."/>
            <person name="Grigoriev I.V."/>
            <person name="Hibbett D.S."/>
        </authorList>
    </citation>
    <scope>NUCLEOTIDE SEQUENCE [LARGE SCALE GENOMIC DNA]</scope>
    <source>
        <strain evidence="2 3">CBS 109695</strain>
    </source>
</reference>
<dbReference type="Proteomes" id="UP000076532">
    <property type="component" value="Unassembled WGS sequence"/>
</dbReference>
<dbReference type="EMBL" id="KV417496">
    <property type="protein sequence ID" value="KZP29927.1"/>
    <property type="molecule type" value="Genomic_DNA"/>
</dbReference>
<evidence type="ECO:0000256" key="1">
    <source>
        <dbReference type="SAM" id="Phobius"/>
    </source>
</evidence>
<keyword evidence="1" id="KW-0472">Membrane</keyword>
<organism evidence="2 3">
    <name type="scientific">Athelia psychrophila</name>
    <dbReference type="NCBI Taxonomy" id="1759441"/>
    <lineage>
        <taxon>Eukaryota</taxon>
        <taxon>Fungi</taxon>
        <taxon>Dikarya</taxon>
        <taxon>Basidiomycota</taxon>
        <taxon>Agaricomycotina</taxon>
        <taxon>Agaricomycetes</taxon>
        <taxon>Agaricomycetidae</taxon>
        <taxon>Atheliales</taxon>
        <taxon>Atheliaceae</taxon>
        <taxon>Athelia</taxon>
    </lineage>
</organism>
<evidence type="ECO:0000313" key="3">
    <source>
        <dbReference type="Proteomes" id="UP000076532"/>
    </source>
</evidence>
<dbReference type="AlphaFoldDB" id="A0A166SWX4"/>
<feature type="transmembrane region" description="Helical" evidence="1">
    <location>
        <begin position="20"/>
        <end position="40"/>
    </location>
</feature>
<keyword evidence="1" id="KW-0812">Transmembrane</keyword>